<sequence>MEIIISKRETTKKQIEDIALEISWAKISQRYFGKSASWIYNKLSEIDGNGGVGGFTETEKEQFKGALYDLAARIRKTADNFQ</sequence>
<dbReference type="AlphaFoldDB" id="A0AAV5AVY8"/>
<protein>
    <recommendedName>
        <fullName evidence="5">DUF5053 domain-containing protein</fullName>
    </recommendedName>
</protein>
<dbReference type="InterPro" id="IPR032483">
    <property type="entry name" value="DUF5053"/>
</dbReference>
<dbReference type="EMBL" id="BQKB01000051">
    <property type="protein sequence ID" value="GJM53882.1"/>
    <property type="molecule type" value="Genomic_DNA"/>
</dbReference>
<name>A0AAV5AVY8_9FLAO</name>
<evidence type="ECO:0000313" key="2">
    <source>
        <dbReference type="EMBL" id="GJM53882.1"/>
    </source>
</evidence>
<evidence type="ECO:0008006" key="5">
    <source>
        <dbReference type="Google" id="ProtNLM"/>
    </source>
</evidence>
<evidence type="ECO:0000313" key="1">
    <source>
        <dbReference type="EMBL" id="GJM50011.1"/>
    </source>
</evidence>
<accession>A0AAV5AVY8</accession>
<organism evidence="1 3">
    <name type="scientific">Capnocytophaga catalasegens</name>
    <dbReference type="NCBI Taxonomy" id="1004260"/>
    <lineage>
        <taxon>Bacteria</taxon>
        <taxon>Pseudomonadati</taxon>
        <taxon>Bacteroidota</taxon>
        <taxon>Flavobacteriia</taxon>
        <taxon>Flavobacteriales</taxon>
        <taxon>Flavobacteriaceae</taxon>
        <taxon>Capnocytophaga</taxon>
    </lineage>
</organism>
<dbReference type="Proteomes" id="UP001208692">
    <property type="component" value="Unassembled WGS sequence"/>
</dbReference>
<dbReference type="Pfam" id="PF16476">
    <property type="entry name" value="DUF5053"/>
    <property type="match status" value="1"/>
</dbReference>
<proteinExistence type="predicted"/>
<reference evidence="1 4" key="1">
    <citation type="submission" date="2021-11" db="EMBL/GenBank/DDBJ databases">
        <title>Draft genome sequence of Capnocytophaga sp. strain KC07075 isolated from cat oral cavity.</title>
        <authorList>
            <person name="Suzuki M."/>
            <person name="Imaoka K."/>
            <person name="Kimura M."/>
            <person name="Morikawa S."/>
            <person name="Maeda K."/>
        </authorList>
    </citation>
    <scope>NUCLEOTIDE SEQUENCE</scope>
    <source>
        <strain evidence="1">KC07075</strain>
        <strain evidence="2 4">KC07079</strain>
    </source>
</reference>
<gene>
    <name evidence="1" type="ORF">RCZ15_09860</name>
    <name evidence="2" type="ORF">RCZ16_21980</name>
</gene>
<dbReference type="RefSeq" id="WP_264846087.1">
    <property type="nucleotide sequence ID" value="NZ_BPMA01000017.1"/>
</dbReference>
<evidence type="ECO:0000313" key="4">
    <source>
        <dbReference type="Proteomes" id="UP001208692"/>
    </source>
</evidence>
<keyword evidence="4" id="KW-1185">Reference proteome</keyword>
<comment type="caution">
    <text evidence="1">The sequence shown here is derived from an EMBL/GenBank/DDBJ whole genome shotgun (WGS) entry which is preliminary data.</text>
</comment>
<evidence type="ECO:0000313" key="3">
    <source>
        <dbReference type="Proteomes" id="UP001207736"/>
    </source>
</evidence>
<dbReference type="Proteomes" id="UP001207736">
    <property type="component" value="Unassembled WGS sequence"/>
</dbReference>
<dbReference type="EMBL" id="BQKA01000018">
    <property type="protein sequence ID" value="GJM50011.1"/>
    <property type="molecule type" value="Genomic_DNA"/>
</dbReference>